<sequence length="142" mass="15759">VVQFLRAFKPATGDHLQTTSVTEWENAIELEGYQALSSTGRIFTTPEAGTVPFYRLISPAAQLHFYTPSFEERGEAIEEGFIDEGIAGYVYLDSSCGASPLYRLFSTITGDHFYAMSAAEINTVVKTQNYNFEGLECFIFPA</sequence>
<reference evidence="2" key="1">
    <citation type="submission" date="2023-03" db="EMBL/GenBank/DDBJ databases">
        <title>Massive genome expansion in bonnet fungi (Mycena s.s.) driven by repeated elements and novel gene families across ecological guilds.</title>
        <authorList>
            <consortium name="Lawrence Berkeley National Laboratory"/>
            <person name="Harder C.B."/>
            <person name="Miyauchi S."/>
            <person name="Viragh M."/>
            <person name="Kuo A."/>
            <person name="Thoen E."/>
            <person name="Andreopoulos B."/>
            <person name="Lu D."/>
            <person name="Skrede I."/>
            <person name="Drula E."/>
            <person name="Henrissat B."/>
            <person name="Morin E."/>
            <person name="Kohler A."/>
            <person name="Barry K."/>
            <person name="LaButti K."/>
            <person name="Morin E."/>
            <person name="Salamov A."/>
            <person name="Lipzen A."/>
            <person name="Mereny Z."/>
            <person name="Hegedus B."/>
            <person name="Baldrian P."/>
            <person name="Stursova M."/>
            <person name="Weitz H."/>
            <person name="Taylor A."/>
            <person name="Grigoriev I.V."/>
            <person name="Nagy L.G."/>
            <person name="Martin F."/>
            <person name="Kauserud H."/>
        </authorList>
    </citation>
    <scope>NUCLEOTIDE SEQUENCE</scope>
    <source>
        <strain evidence="2">CBHHK002</strain>
    </source>
</reference>
<dbReference type="AlphaFoldDB" id="A0AAD7A1Q5"/>
<organism evidence="2 3">
    <name type="scientific">Mycena albidolilacea</name>
    <dbReference type="NCBI Taxonomy" id="1033008"/>
    <lineage>
        <taxon>Eukaryota</taxon>
        <taxon>Fungi</taxon>
        <taxon>Dikarya</taxon>
        <taxon>Basidiomycota</taxon>
        <taxon>Agaricomycotina</taxon>
        <taxon>Agaricomycetes</taxon>
        <taxon>Agaricomycetidae</taxon>
        <taxon>Agaricales</taxon>
        <taxon>Marasmiineae</taxon>
        <taxon>Mycenaceae</taxon>
        <taxon>Mycena</taxon>
    </lineage>
</organism>
<evidence type="ECO:0000313" key="3">
    <source>
        <dbReference type="Proteomes" id="UP001218218"/>
    </source>
</evidence>
<dbReference type="InterPro" id="IPR043708">
    <property type="entry name" value="DUF5648"/>
</dbReference>
<feature type="domain" description="DUF5648" evidence="1">
    <location>
        <begin position="4"/>
        <end position="139"/>
    </location>
</feature>
<protein>
    <recommendedName>
        <fullName evidence="1">DUF5648 domain-containing protein</fullName>
    </recommendedName>
</protein>
<dbReference type="Pfam" id="PF18885">
    <property type="entry name" value="DUF5648"/>
    <property type="match status" value="1"/>
</dbReference>
<gene>
    <name evidence="2" type="ORF">DFH08DRAFT_698782</name>
</gene>
<feature type="non-terminal residue" evidence="2">
    <location>
        <position position="1"/>
    </location>
</feature>
<keyword evidence="3" id="KW-1185">Reference proteome</keyword>
<evidence type="ECO:0000313" key="2">
    <source>
        <dbReference type="EMBL" id="KAJ7347795.1"/>
    </source>
</evidence>
<proteinExistence type="predicted"/>
<name>A0AAD7A1Q5_9AGAR</name>
<comment type="caution">
    <text evidence="2">The sequence shown here is derived from an EMBL/GenBank/DDBJ whole genome shotgun (WGS) entry which is preliminary data.</text>
</comment>
<evidence type="ECO:0000259" key="1">
    <source>
        <dbReference type="Pfam" id="PF18885"/>
    </source>
</evidence>
<dbReference type="Proteomes" id="UP001218218">
    <property type="component" value="Unassembled WGS sequence"/>
</dbReference>
<accession>A0AAD7A1Q5</accession>
<dbReference type="EMBL" id="JARIHO010000018">
    <property type="protein sequence ID" value="KAJ7347795.1"/>
    <property type="molecule type" value="Genomic_DNA"/>
</dbReference>